<name>A0A4Q7KU10_9PSEU</name>
<dbReference type="AlphaFoldDB" id="A0A4Q7KU10"/>
<dbReference type="PANTHER" id="PTHR31435:SF10">
    <property type="entry name" value="BSR4717 PROTEIN"/>
    <property type="match status" value="1"/>
</dbReference>
<protein>
    <recommendedName>
        <fullName evidence="1">N-acetyltransferase domain-containing protein</fullName>
    </recommendedName>
</protein>
<evidence type="ECO:0000313" key="2">
    <source>
        <dbReference type="EMBL" id="RZS39331.1"/>
    </source>
</evidence>
<dbReference type="InterPro" id="IPR031165">
    <property type="entry name" value="GNAT_YJDJ"/>
</dbReference>
<dbReference type="InterPro" id="IPR016181">
    <property type="entry name" value="Acyl_CoA_acyltransferase"/>
</dbReference>
<comment type="caution">
    <text evidence="2">The sequence shown here is derived from an EMBL/GenBank/DDBJ whole genome shotgun (WGS) entry which is preliminary data.</text>
</comment>
<dbReference type="OrthoDB" id="5405911at2"/>
<gene>
    <name evidence="2" type="ORF">EV193_104548</name>
</gene>
<feature type="domain" description="N-acetyltransferase" evidence="1">
    <location>
        <begin position="10"/>
        <end position="96"/>
    </location>
</feature>
<proteinExistence type="predicted"/>
<dbReference type="EMBL" id="SGWQ01000004">
    <property type="protein sequence ID" value="RZS39331.1"/>
    <property type="molecule type" value="Genomic_DNA"/>
</dbReference>
<reference evidence="2 3" key="1">
    <citation type="submission" date="2019-02" db="EMBL/GenBank/DDBJ databases">
        <title>Genomic Encyclopedia of Type Strains, Phase IV (KMG-IV): sequencing the most valuable type-strain genomes for metagenomic binning, comparative biology and taxonomic classification.</title>
        <authorList>
            <person name="Goeker M."/>
        </authorList>
    </citation>
    <scope>NUCLEOTIDE SEQUENCE [LARGE SCALE GENOMIC DNA]</scope>
    <source>
        <strain evidence="2 3">DSM 101727</strain>
    </source>
</reference>
<dbReference type="PROSITE" id="PS51729">
    <property type="entry name" value="GNAT_YJDJ"/>
    <property type="match status" value="1"/>
</dbReference>
<keyword evidence="3" id="KW-1185">Reference proteome</keyword>
<evidence type="ECO:0000259" key="1">
    <source>
        <dbReference type="PROSITE" id="PS51729"/>
    </source>
</evidence>
<organism evidence="2 3">
    <name type="scientific">Herbihabitans rhizosphaerae</name>
    <dbReference type="NCBI Taxonomy" id="1872711"/>
    <lineage>
        <taxon>Bacteria</taxon>
        <taxon>Bacillati</taxon>
        <taxon>Actinomycetota</taxon>
        <taxon>Actinomycetes</taxon>
        <taxon>Pseudonocardiales</taxon>
        <taxon>Pseudonocardiaceae</taxon>
        <taxon>Herbihabitans</taxon>
    </lineage>
</organism>
<dbReference type="Proteomes" id="UP000294257">
    <property type="component" value="Unassembled WGS sequence"/>
</dbReference>
<dbReference type="SUPFAM" id="SSF55729">
    <property type="entry name" value="Acyl-CoA N-acyltransferases (Nat)"/>
    <property type="match status" value="1"/>
</dbReference>
<dbReference type="Pfam" id="PF14542">
    <property type="entry name" value="Acetyltransf_CG"/>
    <property type="match status" value="1"/>
</dbReference>
<accession>A0A4Q7KU10</accession>
<dbReference type="RefSeq" id="WP_130344881.1">
    <property type="nucleotide sequence ID" value="NZ_SGWQ01000004.1"/>
</dbReference>
<dbReference type="InterPro" id="IPR045057">
    <property type="entry name" value="Gcn5-rel_NAT"/>
</dbReference>
<dbReference type="PANTHER" id="PTHR31435">
    <property type="entry name" value="PROTEIN NATD1"/>
    <property type="match status" value="1"/>
</dbReference>
<evidence type="ECO:0000313" key="3">
    <source>
        <dbReference type="Proteomes" id="UP000294257"/>
    </source>
</evidence>
<sequence length="107" mass="11788">MAERESVAVHDAEEQSRYEARIGGTLAGFAEYKTAGGDRVFTHTEVFDEFEGKGVGGALARSALDDVKAKGLKARPLCPFIAGWIRRHPEYVELVADGYRDRVTEKS</sequence>
<dbReference type="Gene3D" id="3.40.630.30">
    <property type="match status" value="1"/>
</dbReference>